<dbReference type="InterPro" id="IPR008271">
    <property type="entry name" value="Ser/Thr_kinase_AS"/>
</dbReference>
<dbReference type="GO" id="GO:0005524">
    <property type="term" value="F:ATP binding"/>
    <property type="evidence" value="ECO:0007669"/>
    <property type="project" value="InterPro"/>
</dbReference>
<dbReference type="Pfam" id="PF00069">
    <property type="entry name" value="Pkinase"/>
    <property type="match status" value="1"/>
</dbReference>
<dbReference type="InterPro" id="IPR036770">
    <property type="entry name" value="Ankyrin_rpt-contain_sf"/>
</dbReference>
<dbReference type="EMBL" id="FJOG01000015">
    <property type="protein sequence ID" value="CZR60275.1"/>
    <property type="molecule type" value="Genomic_DNA"/>
</dbReference>
<evidence type="ECO:0000313" key="6">
    <source>
        <dbReference type="Proteomes" id="UP000184330"/>
    </source>
</evidence>
<evidence type="ECO:0000256" key="1">
    <source>
        <dbReference type="PROSITE-ProRule" id="PRU00023"/>
    </source>
</evidence>
<feature type="compositionally biased region" description="Acidic residues" evidence="2">
    <location>
        <begin position="45"/>
        <end position="55"/>
    </location>
</feature>
<evidence type="ECO:0000256" key="3">
    <source>
        <dbReference type="SAM" id="Phobius"/>
    </source>
</evidence>
<dbReference type="PROSITE" id="PS50088">
    <property type="entry name" value="ANK_REPEAT"/>
    <property type="match status" value="1"/>
</dbReference>
<dbReference type="PROSITE" id="PS50011">
    <property type="entry name" value="PROTEIN_KINASE_DOM"/>
    <property type="match status" value="1"/>
</dbReference>
<dbReference type="OrthoDB" id="4062651at2759"/>
<dbReference type="InterPro" id="IPR002110">
    <property type="entry name" value="Ankyrin_rpt"/>
</dbReference>
<feature type="transmembrane region" description="Helical" evidence="3">
    <location>
        <begin position="1260"/>
        <end position="1290"/>
    </location>
</feature>
<dbReference type="PROSITE" id="PS50297">
    <property type="entry name" value="ANK_REP_REGION"/>
    <property type="match status" value="1"/>
</dbReference>
<dbReference type="STRING" id="576137.A0A1L7X5J4"/>
<keyword evidence="6" id="KW-1185">Reference proteome</keyword>
<dbReference type="PANTHER" id="PTHR24359">
    <property type="entry name" value="SERINE/THREONINE-PROTEIN KINASE SBK1"/>
    <property type="match status" value="1"/>
</dbReference>
<dbReference type="Pfam" id="PF12796">
    <property type="entry name" value="Ank_2"/>
    <property type="match status" value="1"/>
</dbReference>
<feature type="compositionally biased region" description="Polar residues" evidence="2">
    <location>
        <begin position="24"/>
        <end position="38"/>
    </location>
</feature>
<feature type="repeat" description="ANK" evidence="1">
    <location>
        <begin position="595"/>
        <end position="627"/>
    </location>
</feature>
<keyword evidence="3" id="KW-0812">Transmembrane</keyword>
<evidence type="ECO:0000259" key="4">
    <source>
        <dbReference type="PROSITE" id="PS50011"/>
    </source>
</evidence>
<dbReference type="Gene3D" id="1.10.510.10">
    <property type="entry name" value="Transferase(Phosphotransferase) domain 1"/>
    <property type="match status" value="1"/>
</dbReference>
<dbReference type="GO" id="GO:0004674">
    <property type="term" value="F:protein serine/threonine kinase activity"/>
    <property type="evidence" value="ECO:0007669"/>
    <property type="project" value="TreeGrafter"/>
</dbReference>
<sequence>MHRLPAPGSCAAGPSSEGLLTDGRVSTRTLGKRPQNSLAKHAEEAVVEDDDDEPYPDSFVSYSQRSKARSSTEEPCDFIGMISMISEVYRRGIYIKMLTLDYEDWEELEQGATFHVSRSEYRFSAVSSTNNRIKETVTNKLVLKRTLREKVEVADIRSFFGELRVLDHFHAHPFIVKLRGIGWFDDLSDDLVRTPRPALLLEEASNTLSYLVGPDVSLEFQDKLRILAEVGSALEALHRSRIAHGDVKPANVLLFRTLIPREGILVDSYVAKLSDFGSAMFDTGFSQPFPLGTLGYTAPEIDSAAEDERVTFQAILQTDVWSFGVIPQSRVESIYLKVNQILESSAAEPAIMRDIHALLNHSVAVLPHRRRLDYIVDKLDCYQFQARKPSYDHPGNLPSAPGCRLTISYENFKHLAGSIKDFIVQNLEAVAGSNDTRSSMASWELGVIYLSHFADPDSSIENGLGYIRRSAELGDPRAKALAHRLHEAFDSRCIQEIPHHTRLEWLQDAVCAGSPVATAELTGLDSSLAEKARASHAAFCYDAVRSDIADKWDASVLVSERGDTALHQFAATGRVSDVESLLTNDLIDIDARNEDGETPLLSACRFGQSETALLLMHNGVDASIVNNLGENGLHFAWCFDTASSVKVVEKLITNGASLEAKSIARYVIPGLDLLPITSGTPIQRAAARRRLDLVLLFQEYENNIDPGNGNTARRMLVWALRLHDTELLEFMLSFSTHHESRRDDLTQISDTKWLYRGEQLSLLGAGCAGWVSGTQNGCDLPLRFWLACSFGKAWRSVIRASFDILVEFLKTEHIDLERSIDDAILWAFRESQYDTMTTLLHLKFEKTDGLRSRLPRHDVLNWTLDAINLSIIRPQEAHLIDLIFYDVDRGTLAQQSLVSGDRYMFRLLTQCYHANAALPAPAPTAKARRLTRKNNILGNKMNLYSVLAYTVHRDTWFANELQRLQVLPTCPWESLPIRSVTATRDRRPPLYIPPLLHAVGTHSWVYFWWLINSCASIEEEVTPGLDILGAIMATRSLETIRFFFKGVSVWQGGAALLPSQYREAGGYFVFRLFYDARNLDISIVRQLDGDFLDGYSGRLTRELRGKQQEDQTQCFKYLLRKYPDAANSLPAPSLLGIIPRAQLSILYQASNLGSGTSYLKLVVETWKTRATEFPKQDLLSYFWSSPLDRLYASEMKCVLKAGPDLNYRHICPSLLWFKPYFALIGVLGIALLFIQYRFAEVISTETQLVDRFLFLTDLMWGMPGLIILMCLCSIGTFNILAFFATCIAHLRSTGLLFYYVGLGTLLCSVAIALGVKSDLLIVLWIRCYLWLPGFQELGQITQPMPTSRY</sequence>
<name>A0A1L7X5J4_9HELO</name>
<keyword evidence="3" id="KW-0472">Membrane</keyword>
<dbReference type="SMART" id="SM00248">
    <property type="entry name" value="ANK"/>
    <property type="match status" value="4"/>
</dbReference>
<dbReference type="Proteomes" id="UP000184330">
    <property type="component" value="Unassembled WGS sequence"/>
</dbReference>
<dbReference type="InterPro" id="IPR000719">
    <property type="entry name" value="Prot_kinase_dom"/>
</dbReference>
<reference evidence="5 6" key="1">
    <citation type="submission" date="2016-03" db="EMBL/GenBank/DDBJ databases">
        <authorList>
            <person name="Ploux O."/>
        </authorList>
    </citation>
    <scope>NUCLEOTIDE SEQUENCE [LARGE SCALE GENOMIC DNA]</scope>
    <source>
        <strain evidence="5 6">UAMH 11012</strain>
    </source>
</reference>
<dbReference type="Gene3D" id="1.25.40.20">
    <property type="entry name" value="Ankyrin repeat-containing domain"/>
    <property type="match status" value="1"/>
</dbReference>
<feature type="transmembrane region" description="Helical" evidence="3">
    <location>
        <begin position="1296"/>
        <end position="1315"/>
    </location>
</feature>
<protein>
    <recommendedName>
        <fullName evidence="4">Protein kinase domain-containing protein</fullName>
    </recommendedName>
</protein>
<dbReference type="SUPFAM" id="SSF56112">
    <property type="entry name" value="Protein kinase-like (PK-like)"/>
    <property type="match status" value="1"/>
</dbReference>
<keyword evidence="1" id="KW-0040">ANK repeat</keyword>
<organism evidence="5 6">
    <name type="scientific">Phialocephala subalpina</name>
    <dbReference type="NCBI Taxonomy" id="576137"/>
    <lineage>
        <taxon>Eukaryota</taxon>
        <taxon>Fungi</taxon>
        <taxon>Dikarya</taxon>
        <taxon>Ascomycota</taxon>
        <taxon>Pezizomycotina</taxon>
        <taxon>Leotiomycetes</taxon>
        <taxon>Helotiales</taxon>
        <taxon>Mollisiaceae</taxon>
        <taxon>Phialocephala</taxon>
        <taxon>Phialocephala fortinii species complex</taxon>
    </lineage>
</organism>
<dbReference type="PROSITE" id="PS00108">
    <property type="entry name" value="PROTEIN_KINASE_ST"/>
    <property type="match status" value="1"/>
</dbReference>
<accession>A0A1L7X5J4</accession>
<keyword evidence="3" id="KW-1133">Transmembrane helix</keyword>
<feature type="region of interest" description="Disordered" evidence="2">
    <location>
        <begin position="1"/>
        <end position="66"/>
    </location>
</feature>
<dbReference type="SUPFAM" id="SSF48403">
    <property type="entry name" value="Ankyrin repeat"/>
    <property type="match status" value="1"/>
</dbReference>
<dbReference type="SMART" id="SM00220">
    <property type="entry name" value="S_TKc"/>
    <property type="match status" value="1"/>
</dbReference>
<feature type="domain" description="Protein kinase" evidence="4">
    <location>
        <begin position="102"/>
        <end position="385"/>
    </location>
</feature>
<dbReference type="PANTHER" id="PTHR24359:SF1">
    <property type="entry name" value="INHIBITOR OF NUCLEAR FACTOR KAPPA-B KINASE EPSILON SUBUNIT HOMOLOG 1-RELATED"/>
    <property type="match status" value="1"/>
</dbReference>
<evidence type="ECO:0000313" key="5">
    <source>
        <dbReference type="EMBL" id="CZR60275.1"/>
    </source>
</evidence>
<dbReference type="InterPro" id="IPR011009">
    <property type="entry name" value="Kinase-like_dom_sf"/>
</dbReference>
<evidence type="ECO:0000256" key="2">
    <source>
        <dbReference type="SAM" id="MobiDB-lite"/>
    </source>
</evidence>
<proteinExistence type="predicted"/>
<gene>
    <name evidence="5" type="ORF">PAC_10171</name>
</gene>